<dbReference type="SUPFAM" id="SSF53254">
    <property type="entry name" value="Phosphoglycerate mutase-like"/>
    <property type="match status" value="1"/>
</dbReference>
<dbReference type="Gene3D" id="3.40.50.1240">
    <property type="entry name" value="Phosphoglycerate mutase-like"/>
    <property type="match status" value="1"/>
</dbReference>
<dbReference type="AlphaFoldDB" id="A0AAW9NJW1"/>
<dbReference type="Proteomes" id="UP001307168">
    <property type="component" value="Unassembled WGS sequence"/>
</dbReference>
<accession>A0AAW9NJW1</accession>
<organism evidence="1 2">
    <name type="scientific">Peribacillus castrilensis</name>
    <dbReference type="NCBI Taxonomy" id="2897690"/>
    <lineage>
        <taxon>Bacteria</taxon>
        <taxon>Bacillati</taxon>
        <taxon>Bacillota</taxon>
        <taxon>Bacilli</taxon>
        <taxon>Bacillales</taxon>
        <taxon>Bacillaceae</taxon>
        <taxon>Peribacillus</taxon>
    </lineage>
</organism>
<gene>
    <name evidence="1" type="ORF">P4706_29385</name>
</gene>
<evidence type="ECO:0000313" key="1">
    <source>
        <dbReference type="EMBL" id="MEC0277091.1"/>
    </source>
</evidence>
<comment type="caution">
    <text evidence="1">The sequence shown here is derived from an EMBL/GenBank/DDBJ whole genome shotgun (WGS) entry which is preliminary data.</text>
</comment>
<dbReference type="EMBL" id="JARNBH010000061">
    <property type="protein sequence ID" value="MEC0277091.1"/>
    <property type="molecule type" value="Genomic_DNA"/>
</dbReference>
<keyword evidence="2" id="KW-1185">Reference proteome</keyword>
<reference evidence="1 2" key="1">
    <citation type="submission" date="2023-03" db="EMBL/GenBank/DDBJ databases">
        <title>Bacillus Genome Sequencing.</title>
        <authorList>
            <person name="Dunlap C."/>
        </authorList>
    </citation>
    <scope>NUCLEOTIDE SEQUENCE [LARGE SCALE GENOMIC DNA]</scope>
    <source>
        <strain evidence="1 2">B-41290</strain>
    </source>
</reference>
<dbReference type="GO" id="GO:0016791">
    <property type="term" value="F:phosphatase activity"/>
    <property type="evidence" value="ECO:0007669"/>
    <property type="project" value="TreeGrafter"/>
</dbReference>
<dbReference type="GO" id="GO:0005737">
    <property type="term" value="C:cytoplasm"/>
    <property type="evidence" value="ECO:0007669"/>
    <property type="project" value="TreeGrafter"/>
</dbReference>
<dbReference type="PANTHER" id="PTHR48100:SF1">
    <property type="entry name" value="HISTIDINE PHOSPHATASE FAMILY PROTEIN-RELATED"/>
    <property type="match status" value="1"/>
</dbReference>
<dbReference type="InterPro" id="IPR050275">
    <property type="entry name" value="PGM_Phosphatase"/>
</dbReference>
<dbReference type="InterPro" id="IPR029033">
    <property type="entry name" value="His_PPase_superfam"/>
</dbReference>
<dbReference type="PANTHER" id="PTHR48100">
    <property type="entry name" value="BROAD-SPECIFICITY PHOSPHATASE YOR283W-RELATED"/>
    <property type="match status" value="1"/>
</dbReference>
<dbReference type="CDD" id="cd07067">
    <property type="entry name" value="HP_PGM_like"/>
    <property type="match status" value="1"/>
</dbReference>
<dbReference type="Pfam" id="PF00300">
    <property type="entry name" value="His_Phos_1"/>
    <property type="match status" value="1"/>
</dbReference>
<evidence type="ECO:0000313" key="2">
    <source>
        <dbReference type="Proteomes" id="UP001307168"/>
    </source>
</evidence>
<dbReference type="RefSeq" id="WP_367408556.1">
    <property type="nucleotide sequence ID" value="NZ_JARNBH010000061.1"/>
</dbReference>
<protein>
    <submittedName>
        <fullName evidence="1">Phosphoglycerate mutase family protein</fullName>
    </submittedName>
</protein>
<sequence length="191" mass="22117">MELVFIRHGQGEHTLDIPSSLQIKDPSLTTKGVEQAKLLRNQIPLTNRDIIIISPIRRTLETAFIWSENIDCRKIVSPLVSPRMFPIRSDWESLPCDKIIDLEIIKNVYPTFEIDSKVPLNIWSDGINTLPENQFIKLAEEFIVNCKQLQKEKVYIVSHDGTITSYRQMISGQSLTRKDFLLETDWFQITC</sequence>
<name>A0AAW9NJW1_9BACI</name>
<proteinExistence type="predicted"/>
<dbReference type="InterPro" id="IPR013078">
    <property type="entry name" value="His_Pase_superF_clade-1"/>
</dbReference>
<dbReference type="SMART" id="SM00855">
    <property type="entry name" value="PGAM"/>
    <property type="match status" value="1"/>
</dbReference>